<dbReference type="EC" id="3.5.1.88" evidence="6"/>
<dbReference type="STRING" id="1238182.C882_2772"/>
<evidence type="ECO:0000256" key="4">
    <source>
        <dbReference type="ARBA" id="ARBA00022917"/>
    </source>
</evidence>
<dbReference type="Gene3D" id="3.90.45.10">
    <property type="entry name" value="Peptide deformylase"/>
    <property type="match status" value="1"/>
</dbReference>
<dbReference type="CDD" id="cd00487">
    <property type="entry name" value="Pep_deformylase"/>
    <property type="match status" value="1"/>
</dbReference>
<accession>K9GKC6</accession>
<dbReference type="eggNOG" id="COG0242">
    <property type="taxonomic scope" value="Bacteria"/>
</dbReference>
<dbReference type="PATRIC" id="fig|1238182.3.peg.4323"/>
<dbReference type="RefSeq" id="WP_009542763.1">
    <property type="nucleotide sequence ID" value="NZ_ANHY01000030.1"/>
</dbReference>
<evidence type="ECO:0000313" key="7">
    <source>
        <dbReference type="EMBL" id="EKV26480.1"/>
    </source>
</evidence>
<dbReference type="InterPro" id="IPR023635">
    <property type="entry name" value="Peptide_deformylase"/>
</dbReference>
<feature type="active site" evidence="6">
    <location>
        <position position="142"/>
    </location>
</feature>
<dbReference type="PIRSF" id="PIRSF004749">
    <property type="entry name" value="Pep_def"/>
    <property type="match status" value="1"/>
</dbReference>
<dbReference type="EMBL" id="ANHY01000030">
    <property type="protein sequence ID" value="EKV26480.1"/>
    <property type="molecule type" value="Genomic_DNA"/>
</dbReference>
<feature type="binding site" evidence="6">
    <location>
        <position position="141"/>
    </location>
    <ligand>
        <name>Fe cation</name>
        <dbReference type="ChEBI" id="CHEBI:24875"/>
    </ligand>
</feature>
<keyword evidence="4 6" id="KW-0648">Protein biosynthesis</keyword>
<proteinExistence type="inferred from homology"/>
<feature type="binding site" evidence="6">
    <location>
        <position position="99"/>
    </location>
    <ligand>
        <name>Fe cation</name>
        <dbReference type="ChEBI" id="CHEBI:24875"/>
    </ligand>
</feature>
<comment type="catalytic activity">
    <reaction evidence="6">
        <text>N-terminal N-formyl-L-methionyl-[peptide] + H2O = N-terminal L-methionyl-[peptide] + formate</text>
        <dbReference type="Rhea" id="RHEA:24420"/>
        <dbReference type="Rhea" id="RHEA-COMP:10639"/>
        <dbReference type="Rhea" id="RHEA-COMP:10640"/>
        <dbReference type="ChEBI" id="CHEBI:15377"/>
        <dbReference type="ChEBI" id="CHEBI:15740"/>
        <dbReference type="ChEBI" id="CHEBI:49298"/>
        <dbReference type="ChEBI" id="CHEBI:64731"/>
        <dbReference type="EC" id="3.5.1.88"/>
    </reaction>
</comment>
<dbReference type="GO" id="GO:0042586">
    <property type="term" value="F:peptide deformylase activity"/>
    <property type="evidence" value="ECO:0007669"/>
    <property type="project" value="UniProtKB-UniRule"/>
</dbReference>
<dbReference type="PRINTS" id="PR01576">
    <property type="entry name" value="PDEFORMYLASE"/>
</dbReference>
<keyword evidence="2 6" id="KW-0479">Metal-binding</keyword>
<reference evidence="7 8" key="1">
    <citation type="journal article" date="2013" name="Genome Announc.">
        <title>Draft Genome Sequence of an Alphaproteobacterium, Caenispirillum salinarum AK4(T), Isolated from a Solar Saltern.</title>
        <authorList>
            <person name="Khatri I."/>
            <person name="Singh A."/>
            <person name="Korpole S."/>
            <person name="Pinnaka A.K."/>
            <person name="Subramanian S."/>
        </authorList>
    </citation>
    <scope>NUCLEOTIDE SEQUENCE [LARGE SCALE GENOMIC DNA]</scope>
    <source>
        <strain evidence="7 8">AK4</strain>
    </source>
</reference>
<name>K9GKC6_9PROT</name>
<feature type="binding site" evidence="6">
    <location>
        <position position="145"/>
    </location>
    <ligand>
        <name>Fe cation</name>
        <dbReference type="ChEBI" id="CHEBI:24875"/>
    </ligand>
</feature>
<comment type="function">
    <text evidence="6">Removes the formyl group from the N-terminal Met of newly synthesized proteins. Requires at least a dipeptide for an efficient rate of reaction. N-terminal L-methionine is a prerequisite for activity but the enzyme has broad specificity at other positions.</text>
</comment>
<comment type="similarity">
    <text evidence="1 6">Belongs to the polypeptide deformylase family.</text>
</comment>
<keyword evidence="3 6" id="KW-0378">Hydrolase</keyword>
<dbReference type="SUPFAM" id="SSF56420">
    <property type="entry name" value="Peptide deformylase"/>
    <property type="match status" value="1"/>
</dbReference>
<sequence length="185" mass="20057">MSILKIAKMGHPVLRRVADPVPEPTAPEIARLVRDMEETLADAGGVGLAAPQVHVPLRVVIFHVPGGRTEDGTPVPLTALVNPEIEALTEETVEGWEGCLSIPAMTGMVPRAKRIRYKGITPAGGVIEREASGFHARVVQHECDHLDALLYPMRMTDLSTFGFVDEMRRAMTAADRPEPDEPVPG</sequence>
<dbReference type="OrthoDB" id="9804313at2"/>
<organism evidence="7 8">
    <name type="scientific">Caenispirillum salinarum AK4</name>
    <dbReference type="NCBI Taxonomy" id="1238182"/>
    <lineage>
        <taxon>Bacteria</taxon>
        <taxon>Pseudomonadati</taxon>
        <taxon>Pseudomonadota</taxon>
        <taxon>Alphaproteobacteria</taxon>
        <taxon>Rhodospirillales</taxon>
        <taxon>Novispirillaceae</taxon>
        <taxon>Caenispirillum</taxon>
    </lineage>
</organism>
<dbReference type="GO" id="GO:0006412">
    <property type="term" value="P:translation"/>
    <property type="evidence" value="ECO:0007669"/>
    <property type="project" value="UniProtKB-UniRule"/>
</dbReference>
<dbReference type="PANTHER" id="PTHR10458:SF20">
    <property type="entry name" value="PEPTIDE DEFORMYLASE 1"/>
    <property type="match status" value="1"/>
</dbReference>
<dbReference type="FunFam" id="3.90.45.10:FF:000003">
    <property type="entry name" value="Peptide deformylase"/>
    <property type="match status" value="1"/>
</dbReference>
<comment type="caution">
    <text evidence="7">The sequence shown here is derived from an EMBL/GenBank/DDBJ whole genome shotgun (WGS) entry which is preliminary data.</text>
</comment>
<dbReference type="InterPro" id="IPR036821">
    <property type="entry name" value="Peptide_deformylase_sf"/>
</dbReference>
<evidence type="ECO:0000256" key="5">
    <source>
        <dbReference type="ARBA" id="ARBA00023004"/>
    </source>
</evidence>
<comment type="cofactor">
    <cofactor evidence="6">
        <name>Fe(2+)</name>
        <dbReference type="ChEBI" id="CHEBI:29033"/>
    </cofactor>
    <text evidence="6">Binds 1 Fe(2+) ion.</text>
</comment>
<dbReference type="AlphaFoldDB" id="K9GKC6"/>
<protein>
    <recommendedName>
        <fullName evidence="6">Peptide deformylase</fullName>
        <shortName evidence="6">PDF</shortName>
        <ecNumber evidence="6">3.5.1.88</ecNumber>
    </recommendedName>
    <alternativeName>
        <fullName evidence="6">Polypeptide deformylase</fullName>
    </alternativeName>
</protein>
<dbReference type="Proteomes" id="UP000009881">
    <property type="component" value="Unassembled WGS sequence"/>
</dbReference>
<evidence type="ECO:0000256" key="3">
    <source>
        <dbReference type="ARBA" id="ARBA00022801"/>
    </source>
</evidence>
<evidence type="ECO:0000256" key="1">
    <source>
        <dbReference type="ARBA" id="ARBA00010759"/>
    </source>
</evidence>
<gene>
    <name evidence="6" type="primary">def</name>
    <name evidence="7" type="ORF">C882_2772</name>
</gene>
<dbReference type="PANTHER" id="PTHR10458">
    <property type="entry name" value="PEPTIDE DEFORMYLASE"/>
    <property type="match status" value="1"/>
</dbReference>
<evidence type="ECO:0000256" key="2">
    <source>
        <dbReference type="ARBA" id="ARBA00022723"/>
    </source>
</evidence>
<dbReference type="HAMAP" id="MF_00163">
    <property type="entry name" value="Pep_deformylase"/>
    <property type="match status" value="1"/>
</dbReference>
<keyword evidence="8" id="KW-1185">Reference proteome</keyword>
<evidence type="ECO:0000256" key="6">
    <source>
        <dbReference type="HAMAP-Rule" id="MF_00163"/>
    </source>
</evidence>
<dbReference type="NCBIfam" id="NF001159">
    <property type="entry name" value="PRK00150.1-3"/>
    <property type="match status" value="1"/>
</dbReference>
<evidence type="ECO:0000313" key="8">
    <source>
        <dbReference type="Proteomes" id="UP000009881"/>
    </source>
</evidence>
<dbReference type="NCBIfam" id="TIGR00079">
    <property type="entry name" value="pept_deformyl"/>
    <property type="match status" value="1"/>
</dbReference>
<dbReference type="GO" id="GO:0046872">
    <property type="term" value="F:metal ion binding"/>
    <property type="evidence" value="ECO:0007669"/>
    <property type="project" value="UniProtKB-KW"/>
</dbReference>
<dbReference type="Pfam" id="PF01327">
    <property type="entry name" value="Pep_deformylase"/>
    <property type="match status" value="1"/>
</dbReference>
<keyword evidence="5 6" id="KW-0408">Iron</keyword>